<accession>A0ABD0L4Y8</accession>
<evidence type="ECO:0000313" key="3">
    <source>
        <dbReference type="EMBL" id="KAK7494371.1"/>
    </source>
</evidence>
<comment type="caution">
    <text evidence="3">The sequence shown here is derived from an EMBL/GenBank/DDBJ whole genome shotgun (WGS) entry which is preliminary data.</text>
</comment>
<dbReference type="PROSITE" id="PS50209">
    <property type="entry name" value="CARD"/>
    <property type="match status" value="1"/>
</dbReference>
<protein>
    <recommendedName>
        <fullName evidence="2">CARD domain-containing protein</fullName>
    </recommendedName>
</protein>
<evidence type="ECO:0000256" key="1">
    <source>
        <dbReference type="SAM" id="MobiDB-lite"/>
    </source>
</evidence>
<evidence type="ECO:0000259" key="2">
    <source>
        <dbReference type="PROSITE" id="PS50209"/>
    </source>
</evidence>
<dbReference type="Gene3D" id="1.10.533.10">
    <property type="entry name" value="Death Domain, Fas"/>
    <property type="match status" value="1"/>
</dbReference>
<dbReference type="EMBL" id="JACVVK020000084">
    <property type="protein sequence ID" value="KAK7494371.1"/>
    <property type="molecule type" value="Genomic_DNA"/>
</dbReference>
<dbReference type="Pfam" id="PF00619">
    <property type="entry name" value="CARD"/>
    <property type="match status" value="1"/>
</dbReference>
<dbReference type="SUPFAM" id="SSF47986">
    <property type="entry name" value="DEATH domain"/>
    <property type="match status" value="1"/>
</dbReference>
<dbReference type="PANTHER" id="PTHR16155:SF19">
    <property type="entry name" value="DED DOMAIN-CONTAINING PROTEIN"/>
    <property type="match status" value="1"/>
</dbReference>
<keyword evidence="4" id="KW-1185">Reference proteome</keyword>
<feature type="domain" description="CARD" evidence="2">
    <location>
        <begin position="1"/>
        <end position="76"/>
    </location>
</feature>
<proteinExistence type="predicted"/>
<dbReference type="InterPro" id="IPR011029">
    <property type="entry name" value="DEATH-like_dom_sf"/>
</dbReference>
<feature type="region of interest" description="Disordered" evidence="1">
    <location>
        <begin position="1804"/>
        <end position="1823"/>
    </location>
</feature>
<organism evidence="3 4">
    <name type="scientific">Batillaria attramentaria</name>
    <dbReference type="NCBI Taxonomy" id="370345"/>
    <lineage>
        <taxon>Eukaryota</taxon>
        <taxon>Metazoa</taxon>
        <taxon>Spiralia</taxon>
        <taxon>Lophotrochozoa</taxon>
        <taxon>Mollusca</taxon>
        <taxon>Gastropoda</taxon>
        <taxon>Caenogastropoda</taxon>
        <taxon>Sorbeoconcha</taxon>
        <taxon>Cerithioidea</taxon>
        <taxon>Batillariidae</taxon>
        <taxon>Batillaria</taxon>
    </lineage>
</organism>
<dbReference type="Gene3D" id="1.10.150.50">
    <property type="entry name" value="Transcription Factor, Ets-1"/>
    <property type="match status" value="1"/>
</dbReference>
<dbReference type="PANTHER" id="PTHR16155">
    <property type="entry name" value="DED DOMAIN-CONTAINING PROTEIN"/>
    <property type="match status" value="1"/>
</dbReference>
<dbReference type="InterPro" id="IPR013761">
    <property type="entry name" value="SAM/pointed_sf"/>
</dbReference>
<dbReference type="Proteomes" id="UP001519460">
    <property type="component" value="Unassembled WGS sequence"/>
</dbReference>
<gene>
    <name evidence="3" type="ORF">BaRGS_00014474</name>
</gene>
<reference evidence="3 4" key="1">
    <citation type="journal article" date="2023" name="Sci. Data">
        <title>Genome assembly of the Korean intertidal mud-creeper Batillaria attramentaria.</title>
        <authorList>
            <person name="Patra A.K."/>
            <person name="Ho P.T."/>
            <person name="Jun S."/>
            <person name="Lee S.J."/>
            <person name="Kim Y."/>
            <person name="Won Y.J."/>
        </authorList>
    </citation>
    <scope>NUCLEOTIDE SEQUENCE [LARGE SCALE GENOMIC DNA]</scope>
    <source>
        <strain evidence="3">Wonlab-2016</strain>
    </source>
</reference>
<name>A0ABD0L4Y8_9CAEN</name>
<sequence>MKKEYQLRLTQNLTYLEKNLEVDRVVNLCYEKLVIEDTDFERIQAEGARPDKVVKFIKILQCKPHDKCYEIFLDVLCDHSVSQPFIRQQLEQTELPDDFEEDYREEELLRQTFQDCFTVKDGSSCPVKLFIQVVRVHLRQHGKLLTATESEVLHLAAATVAEVKLKKSKRGKTITTLLNWCVKPEALQALEECEQEGFISDEDDILDSPNHVRLQEISPERVAAALRVHLEKQGLDVALGERMEEEEIDGKSLSQLTEDHVKELYKGLSMGKRLRLMEAIKEALTDLQKPLQNTVREKKVRQPKKLETYRPFDTRPRSTDVYEKGCVLQEEQSRPGYLLQPIHKYHVIGGDEVSKLATETMRFAAACMNERVNGTIHFGVKSRFDPTHSLRAGEIVGLPINKEQCEVAVTEEIYRAFFADQREAALKCIRNPVYIPVVGKEVAANELFVVEVDVVPHSDVVSEDAFFLQPVIGKNAVLLKYTDGAPVEVRGKDLEDFMKFKKKGTDLRKDCEKSTRVRGLDTPDLHRKLHGLLTDENNYGEIDIFPLLFLSPCPDSMTIDVLMEYFECLKSLEPLAAFDFDSSTADSRGNPRGLYTMMESYMGQAYKALTTDNFDRTSDENKSGNHDAVSKLMESITMSSFKSWIFCNGYGPLDKEEMDAVTWRSKRGQGYKEAIRFYKEQIPEEKARIIILVLSRNYDVLLGALEEVFVKFPDQWILLAESERVVQDLLAEVVRRCYVHRGALEERCVIGMPWSHFNQSIKKICGYSSGTGCTLPSTTGTPCVMKEREKNGLTDLDILSISQCADDDLMHKGKVEEVDEFQRKAEEDFYRGKQVTWWNFYFGNHVRRRTQFDELKEKVEKALEGDIPEDEKVAVITLLHQPGAGGTTTAREILWELRKKVRCCVVKQITDQTGDHIARLRGFEEQDCPKPPLVLIDNEDEERVFQLCSYMNEKARREARDSRGAQKIFCVLIICVRMTAFPKKKDKSKVILDHELQPEEITWFRQKYETLEERYEKKKLGLHPKLLISFNILKENFNKDYIKSIVEEFISQIHEYKEKCLLKYIALINSFDTDFQPIPMSCFNVLMNPAKDRKAVKPRLGQQPFSKGTIHWETTLSRSLNVLLNRTSRSCMGGDFKAVRIISNNLSREILDNLCRRERQKVSDVVLELLHSDIFKGSNASRVQTQLIKIMKDILKKRAAFKKGRKKFSPIILEIGDNEGFEKAAEVLTVGFDRFDDPMIAQQLARVYIHSQNWTLADKTARAAQNLKPKNSYLCDTHGQVFKEQLIRIWKECLENEKEMEAEKARDVVDMAFKAMEIFRREQRLSDEDCSTGYNNCGFFSELRVVVTLLDCCRFMKAFKCDKGEKLHKFLVDQSYIPPELMEELGQDRISLLKKLYFEYERPMRRLEDEQIQLKEDTCYQYSPGYSNSVRDRQMFVHLQECLDTYFGEESDQVPPELKGDAACEFRRRRVKRKGGNSLRSIYGLRDDDNANVEFRDMYRLIEKNVKSPHCNAFDLRTILNITLARISLDKRCAREISMDRILEWTSELYSKTKSEAASYLEAYLYLVMFHWPTDWRNRQGLQLSPCNKIKDVMKEWKAAFQNNHPAQKEEEGKKPDRRKGTTLFFLGQGEGFDEIVFYNELRGYSRGQKLGDGIWDTDLAKDRLKRLKGTLLHGGGEMSVTIVSAKGNAVQLEIPTSFPIKDHSLWQKKVQFVLGFCWSGPKAYSVTRDDNVDLRSVPTPQNFTVRSRKVDRSQQKAMSLEAVEEFWQRYFANQVLLERLDTDIKLCSNMHIKRKLEQKKKKLEKDREELVDKRTSVLQGPD</sequence>
<dbReference type="CDD" id="cd01671">
    <property type="entry name" value="CARD"/>
    <property type="match status" value="1"/>
</dbReference>
<feature type="compositionally biased region" description="Basic and acidic residues" evidence="1">
    <location>
        <begin position="1804"/>
        <end position="1816"/>
    </location>
</feature>
<evidence type="ECO:0000313" key="4">
    <source>
        <dbReference type="Proteomes" id="UP001519460"/>
    </source>
</evidence>
<dbReference type="InterPro" id="IPR001315">
    <property type="entry name" value="CARD"/>
</dbReference>